<keyword evidence="2 10" id="KW-0328">Glycosyltransferase</keyword>
<dbReference type="Pfam" id="PF00535">
    <property type="entry name" value="Glycos_transf_2"/>
    <property type="match status" value="1"/>
</dbReference>
<evidence type="ECO:0000256" key="2">
    <source>
        <dbReference type="ARBA" id="ARBA00022676"/>
    </source>
</evidence>
<dbReference type="GeneID" id="93070866"/>
<dbReference type="Proteomes" id="UP000679226">
    <property type="component" value="Chromosome"/>
</dbReference>
<sequence>MVSIITVNYNGLDDTCEMIDSFLLNETYPFEIIVVDNGSQPSQAEKFRQYYAIDPQVKVVQNINNGFAGGNNAGLNVASGDYLFFINNDTYITQPILEALVRRLGDKQNGGVSPMLKYHQCTNTIQFAGFTPLTPITLRNHMIGEREPDNGQYSTPHETAYLHGAAMMIRRDVLQRVGPMSEVFFLFYEEMDWSVRIRRAGYRLWYEPASVIYHKESMTAQRDTPLREFYMSRARMLFARRNLSGINQTLSCLYIGLIATPKKAITHLLHGRISLTMAVLKGMMHGMATRLH</sequence>
<dbReference type="KEGG" id="beg:INE88_04127"/>
<reference evidence="7" key="6">
    <citation type="journal article" date="2021" name="PLoS Genet.">
        <title>Mobile Type VI secretion system loci of the gut Bacteroidales display extensive intra-ecosystem transfer, multi-species spread and geographical clustering.</title>
        <authorList>
            <person name="Garcia-Bayona L."/>
            <person name="Coyne M.J."/>
            <person name="Comstock L.E."/>
        </authorList>
    </citation>
    <scope>NUCLEOTIDE SEQUENCE</scope>
    <source>
        <strain evidence="7">CL11T00C20</strain>
    </source>
</reference>
<keyword evidence="14" id="KW-1185">Reference proteome</keyword>
<dbReference type="Proteomes" id="UP000520291">
    <property type="component" value="Unassembled WGS sequence"/>
</dbReference>
<evidence type="ECO:0000256" key="3">
    <source>
        <dbReference type="ARBA" id="ARBA00022679"/>
    </source>
</evidence>
<evidence type="ECO:0000313" key="11">
    <source>
        <dbReference type="Proteomes" id="UP000254424"/>
    </source>
</evidence>
<dbReference type="Gene3D" id="3.90.550.10">
    <property type="entry name" value="Spore Coat Polysaccharide Biosynthesis Protein SpsA, Chain A"/>
    <property type="match status" value="1"/>
</dbReference>
<dbReference type="OrthoDB" id="9771846at2"/>
<proteinExistence type="inferred from homology"/>
<dbReference type="EMBL" id="VVZX01000020">
    <property type="protein sequence ID" value="KAA5272518.1"/>
    <property type="molecule type" value="Genomic_DNA"/>
</dbReference>
<evidence type="ECO:0000313" key="8">
    <source>
        <dbReference type="EMBL" id="RHF05543.1"/>
    </source>
</evidence>
<dbReference type="RefSeq" id="WP_004290087.1">
    <property type="nucleotide sequence ID" value="NZ_CABKNQ010000019.1"/>
</dbReference>
<evidence type="ECO:0000313" key="12">
    <source>
        <dbReference type="Proteomes" id="UP000283538"/>
    </source>
</evidence>
<dbReference type="EMBL" id="JABAGL010000030">
    <property type="protein sequence ID" value="NME87746.1"/>
    <property type="molecule type" value="Genomic_DNA"/>
</dbReference>
<feature type="domain" description="Glycosyltransferase 2-like" evidence="4">
    <location>
        <begin position="3"/>
        <end position="177"/>
    </location>
</feature>
<reference evidence="9 13" key="4">
    <citation type="journal article" date="2019" name="Science, e1252229">
        <title>Invertible promoters mediate bacterial phase variation, antibiotic resistance, and host adaptation in the gut.</title>
        <authorList>
            <person name="Jiang X."/>
            <person name="Hall A.B."/>
            <person name="Arthur T.D."/>
            <person name="Plichta D.R."/>
            <person name="Covington C.T."/>
            <person name="Poyet M."/>
            <person name="Crothers J."/>
            <person name="Moses P.L."/>
            <person name="Tolonen A.C."/>
            <person name="Vlamakis H."/>
            <person name="Alm E.J."/>
            <person name="Xavier R.J."/>
        </authorList>
    </citation>
    <scope>NUCLEOTIDE SEQUENCE [LARGE SCALE GENOMIC DNA]</scope>
    <source>
        <strain evidence="13">bj_0095</strain>
        <strain evidence="9">Bj_0095</strain>
    </source>
</reference>
<evidence type="ECO:0000313" key="6">
    <source>
        <dbReference type="EMBL" id="NME87746.1"/>
    </source>
</evidence>
<reference evidence="8 12" key="2">
    <citation type="submission" date="2018-08" db="EMBL/GenBank/DDBJ databases">
        <title>A genome reference for cultivated species of the human gut microbiota.</title>
        <authorList>
            <person name="Zou Y."/>
            <person name="Xue W."/>
            <person name="Luo G."/>
        </authorList>
    </citation>
    <scope>NUCLEOTIDE SEQUENCE [LARGE SCALE GENOMIC DNA]</scope>
    <source>
        <strain evidence="8 12">AM26-26AC</strain>
    </source>
</reference>
<dbReference type="EMBL" id="QSLA01000017">
    <property type="protein sequence ID" value="RHF05543.1"/>
    <property type="molecule type" value="Genomic_DNA"/>
</dbReference>
<evidence type="ECO:0000313" key="14">
    <source>
        <dbReference type="Proteomes" id="UP000335496"/>
    </source>
</evidence>
<evidence type="ECO:0000313" key="5">
    <source>
        <dbReference type="EMBL" id="KAA5272518.1"/>
    </source>
</evidence>
<evidence type="ECO:0000256" key="1">
    <source>
        <dbReference type="ARBA" id="ARBA00006739"/>
    </source>
</evidence>
<dbReference type="AlphaFoldDB" id="A0A380YJS0"/>
<organism evidence="10 11">
    <name type="scientific">Bacteroides eggerthii</name>
    <dbReference type="NCBI Taxonomy" id="28111"/>
    <lineage>
        <taxon>Bacteria</taxon>
        <taxon>Pseudomonadati</taxon>
        <taxon>Bacteroidota</taxon>
        <taxon>Bacteroidia</taxon>
        <taxon>Bacteroidales</taxon>
        <taxon>Bacteroidaceae</taxon>
        <taxon>Bacteroides</taxon>
    </lineage>
</organism>
<dbReference type="EMBL" id="CP072227">
    <property type="protein sequence ID" value="QUT47274.1"/>
    <property type="molecule type" value="Genomic_DNA"/>
</dbReference>
<gene>
    <name evidence="10" type="primary">wbbL_2</name>
    <name evidence="8" type="ORF">DW701_14030</name>
    <name evidence="9" type="ORF">EAJ03_13300</name>
    <name evidence="5" type="ORF">F2Z23_13890</name>
    <name evidence="6" type="ORF">HF841_17295</name>
    <name evidence="7" type="ORF">INE88_04127</name>
    <name evidence="10" type="ORF">NCTC11155_00935</name>
</gene>
<evidence type="ECO:0000259" key="4">
    <source>
        <dbReference type="Pfam" id="PF00535"/>
    </source>
</evidence>
<dbReference type="EMBL" id="RCXL01000021">
    <property type="protein sequence ID" value="RYT71662.1"/>
    <property type="molecule type" value="Genomic_DNA"/>
</dbReference>
<dbReference type="EC" id="2.4.-.-" evidence="10"/>
<reference evidence="6 15" key="5">
    <citation type="submission" date="2020-04" db="EMBL/GenBank/DDBJ databases">
        <authorList>
            <person name="Hitch T.C.A."/>
            <person name="Wylensek D."/>
            <person name="Clavel T."/>
        </authorList>
    </citation>
    <scope>NUCLEOTIDE SEQUENCE [LARGE SCALE GENOMIC DNA]</scope>
    <source>
        <strain evidence="6 15">WCA3-601-WT-5E</strain>
    </source>
</reference>
<dbReference type="Proteomes" id="UP000291917">
    <property type="component" value="Unassembled WGS sequence"/>
</dbReference>
<reference evidence="5 14" key="3">
    <citation type="journal article" date="2019" name="Nat. Med.">
        <title>A library of human gut bacterial isolates paired with longitudinal multiomics data enables mechanistic microbiome research.</title>
        <authorList>
            <person name="Poyet M."/>
            <person name="Groussin M."/>
            <person name="Gibbons S.M."/>
            <person name="Avila-Pacheco J."/>
            <person name="Jiang X."/>
            <person name="Kearney S.M."/>
            <person name="Perrotta A.R."/>
            <person name="Berdy B."/>
            <person name="Zhao S."/>
            <person name="Lieberman T.D."/>
            <person name="Swanson P.K."/>
            <person name="Smith M."/>
            <person name="Roesemann S."/>
            <person name="Alexander J.E."/>
            <person name="Rich S.A."/>
            <person name="Livny J."/>
            <person name="Vlamakis H."/>
            <person name="Clish C."/>
            <person name="Bullock K."/>
            <person name="Deik A."/>
            <person name="Scott J."/>
            <person name="Pierce K.A."/>
            <person name="Xavier R.J."/>
            <person name="Alm E.J."/>
        </authorList>
    </citation>
    <scope>NUCLEOTIDE SEQUENCE [LARGE SCALE GENOMIC DNA]</scope>
    <source>
        <strain evidence="5 14">BIOML-A1</strain>
    </source>
</reference>
<dbReference type="Proteomes" id="UP000335496">
    <property type="component" value="Unassembled WGS sequence"/>
</dbReference>
<dbReference type="Proteomes" id="UP000283538">
    <property type="component" value="Unassembled WGS sequence"/>
</dbReference>
<evidence type="ECO:0000313" key="15">
    <source>
        <dbReference type="Proteomes" id="UP000520291"/>
    </source>
</evidence>
<dbReference type="InterPro" id="IPR001173">
    <property type="entry name" value="Glyco_trans_2-like"/>
</dbReference>
<comment type="similarity">
    <text evidence="1">Belongs to the glycosyltransferase 2 family.</text>
</comment>
<dbReference type="PANTHER" id="PTHR43179">
    <property type="entry name" value="RHAMNOSYLTRANSFERASE WBBL"/>
    <property type="match status" value="1"/>
</dbReference>
<evidence type="ECO:0000313" key="10">
    <source>
        <dbReference type="EMBL" id="SUV28974.1"/>
    </source>
</evidence>
<dbReference type="Proteomes" id="UP000254424">
    <property type="component" value="Unassembled WGS sequence"/>
</dbReference>
<evidence type="ECO:0000313" key="7">
    <source>
        <dbReference type="EMBL" id="QUT47274.1"/>
    </source>
</evidence>
<name>A0A380YJS0_9BACE</name>
<dbReference type="EMBL" id="UFSX01000001">
    <property type="protein sequence ID" value="SUV28974.1"/>
    <property type="molecule type" value="Genomic_DNA"/>
</dbReference>
<reference evidence="10 11" key="1">
    <citation type="submission" date="2018-06" db="EMBL/GenBank/DDBJ databases">
        <authorList>
            <consortium name="Pathogen Informatics"/>
            <person name="Doyle S."/>
        </authorList>
    </citation>
    <scope>NUCLEOTIDE SEQUENCE [LARGE SCALE GENOMIC DNA]</scope>
    <source>
        <strain evidence="10 11">NCTC11155</strain>
    </source>
</reference>
<dbReference type="CDD" id="cd04186">
    <property type="entry name" value="GT_2_like_c"/>
    <property type="match status" value="1"/>
</dbReference>
<dbReference type="PANTHER" id="PTHR43179:SF12">
    <property type="entry name" value="GALACTOFURANOSYLTRANSFERASE GLFT2"/>
    <property type="match status" value="1"/>
</dbReference>
<evidence type="ECO:0000313" key="9">
    <source>
        <dbReference type="EMBL" id="RYT71662.1"/>
    </source>
</evidence>
<dbReference type="GO" id="GO:0016757">
    <property type="term" value="F:glycosyltransferase activity"/>
    <property type="evidence" value="ECO:0007669"/>
    <property type="project" value="UniProtKB-KW"/>
</dbReference>
<dbReference type="InterPro" id="IPR029044">
    <property type="entry name" value="Nucleotide-diphossugar_trans"/>
</dbReference>
<accession>A0A380YJS0</accession>
<protein>
    <submittedName>
        <fullName evidence="10">Glycosyl transferase 2</fullName>
        <ecNumber evidence="10">2.4.-.-</ecNumber>
    </submittedName>
    <submittedName>
        <fullName evidence="7">Glycosyl transferase family 2</fullName>
    </submittedName>
    <submittedName>
        <fullName evidence="5">Glycosyltransferase family 2 protein</fullName>
    </submittedName>
</protein>
<dbReference type="SUPFAM" id="SSF53448">
    <property type="entry name" value="Nucleotide-diphospho-sugar transferases"/>
    <property type="match status" value="1"/>
</dbReference>
<dbReference type="STRING" id="483216.BACEGG_01798"/>
<keyword evidence="3 10" id="KW-0808">Transferase</keyword>
<evidence type="ECO:0000313" key="13">
    <source>
        <dbReference type="Proteomes" id="UP000291917"/>
    </source>
</evidence>